<comment type="caution">
    <text evidence="9">The sequence shown here is derived from an EMBL/GenBank/DDBJ whole genome shotgun (WGS) entry which is preliminary data.</text>
</comment>
<dbReference type="InterPro" id="IPR009459">
    <property type="entry name" value="MucBP_dom"/>
</dbReference>
<keyword evidence="1" id="KW-0134">Cell wall</keyword>
<dbReference type="Gene3D" id="3.10.20.320">
    <property type="entry name" value="Putative peptidoglycan bound protein (lpxtg motif)"/>
    <property type="match status" value="2"/>
</dbReference>
<evidence type="ECO:0000313" key="10">
    <source>
        <dbReference type="Proteomes" id="UP001596191"/>
    </source>
</evidence>
<keyword evidence="2" id="KW-0964">Secreted</keyword>
<keyword evidence="7" id="KW-1133">Transmembrane helix</keyword>
<accession>A0ABW1TL38</accession>
<name>A0ABW1TL38_9LACO</name>
<feature type="region of interest" description="Disordered" evidence="6">
    <location>
        <begin position="483"/>
        <end position="532"/>
    </location>
</feature>
<dbReference type="InterPro" id="IPR019931">
    <property type="entry name" value="LPXTG_anchor"/>
</dbReference>
<evidence type="ECO:0000256" key="2">
    <source>
        <dbReference type="ARBA" id="ARBA00022525"/>
    </source>
</evidence>
<dbReference type="PROSITE" id="PS50847">
    <property type="entry name" value="GRAM_POS_ANCHORING"/>
    <property type="match status" value="1"/>
</dbReference>
<feature type="compositionally biased region" description="Polar residues" evidence="6">
    <location>
        <begin position="611"/>
        <end position="626"/>
    </location>
</feature>
<evidence type="ECO:0000256" key="1">
    <source>
        <dbReference type="ARBA" id="ARBA00022512"/>
    </source>
</evidence>
<keyword evidence="10" id="KW-1185">Reference proteome</keyword>
<dbReference type="EMBL" id="JBHSSJ010000002">
    <property type="protein sequence ID" value="MFC6274526.1"/>
    <property type="molecule type" value="Genomic_DNA"/>
</dbReference>
<keyword evidence="7" id="KW-0812">Transmembrane</keyword>
<feature type="domain" description="Gram-positive cocci surface proteins LPxTG" evidence="8">
    <location>
        <begin position="648"/>
        <end position="679"/>
    </location>
</feature>
<gene>
    <name evidence="9" type="ORF">ACFQET_03245</name>
</gene>
<dbReference type="Pfam" id="PF00746">
    <property type="entry name" value="Gram_pos_anchor"/>
    <property type="match status" value="1"/>
</dbReference>
<organism evidence="9 10">
    <name type="scientific">Levilactobacillus tangyuanensis</name>
    <dbReference type="NCBI Taxonomy" id="2486021"/>
    <lineage>
        <taxon>Bacteria</taxon>
        <taxon>Bacillati</taxon>
        <taxon>Bacillota</taxon>
        <taxon>Bacilli</taxon>
        <taxon>Lactobacillales</taxon>
        <taxon>Lactobacillaceae</taxon>
        <taxon>Levilactobacillus</taxon>
    </lineage>
</organism>
<dbReference type="NCBIfam" id="TIGR01167">
    <property type="entry name" value="LPXTG_anchor"/>
    <property type="match status" value="1"/>
</dbReference>
<dbReference type="RefSeq" id="WP_125639622.1">
    <property type="nucleotide sequence ID" value="NZ_JBHSSJ010000002.1"/>
</dbReference>
<evidence type="ECO:0000256" key="7">
    <source>
        <dbReference type="SAM" id="Phobius"/>
    </source>
</evidence>
<dbReference type="InterPro" id="IPR005046">
    <property type="entry name" value="DUF285"/>
</dbReference>
<evidence type="ECO:0000256" key="3">
    <source>
        <dbReference type="ARBA" id="ARBA00022729"/>
    </source>
</evidence>
<dbReference type="Proteomes" id="UP001596191">
    <property type="component" value="Unassembled WGS sequence"/>
</dbReference>
<dbReference type="Pfam" id="PF06458">
    <property type="entry name" value="MucBP"/>
    <property type="match status" value="2"/>
</dbReference>
<keyword evidence="4" id="KW-0677">Repeat</keyword>
<sequence length="679" mass="73085">MSGRQAWLRWGAVMIMTMGMVAALNGGQPVTVARAWSSGNVVKQTRGNSFWSQTYQGTEGTCHWHIDKYGVLHIEAGKLDSAKGSWSPWGEVADRITGIAFDGRVEFDRYSGYEFANFGTIDQISGLENVDASNLVDAGAMFLHDDIRGTLDLSSWQTKSLDRTGSMFEGAQVDHLRINKMPVNSLNDTHRMFANSDIKELDLSNWKLPKLERTVEMFEGAQADRIDVSGWETPSLNWVSDMFNGAKNIASLDLSSFDLRGLESYQGKPAFTGLRGMLKDTQKLKRLKLGPNMRLKGPDGATVSLPEPKSSTVYTGKWQQADGDSAAMSSRELMDGYTAVKAGTYVWQTMPAAPVEVQYVDEEQRPLAASVTLQGGVDQTAKLPVRQFPNYEMVSGPEQVTFTPSVQKVRYVYRLKRGRVVVRYLDGLTGKDLRPAHEVSGLAGQSYAVTTPTFSGYHLLLTPENTTGQLTGDTQTLVLVYHPKTPVTPGPNPAPTPSPESPPQPQPEPQPTGRPHLTGQDFSMTVGDPTPTLADFQAQATDQAGRPEAVSLNLSLVNLGRPGRYGVGLSTADGQHLSVALTIRAKQQVVTGSAGDAGTGATGSAGDDLSANAQQATSHRPQTGQAGDTVATDVAAKPRKSHAGQALLPATGESESQSGIIIAGLILAIVVLLRSKKRS</sequence>
<evidence type="ECO:0000256" key="6">
    <source>
        <dbReference type="SAM" id="MobiDB-lite"/>
    </source>
</evidence>
<feature type="transmembrane region" description="Helical" evidence="7">
    <location>
        <begin position="656"/>
        <end position="673"/>
    </location>
</feature>
<evidence type="ECO:0000313" key="9">
    <source>
        <dbReference type="EMBL" id="MFC6274526.1"/>
    </source>
</evidence>
<feature type="region of interest" description="Disordered" evidence="6">
    <location>
        <begin position="593"/>
        <end position="630"/>
    </location>
</feature>
<keyword evidence="3" id="KW-0732">Signal</keyword>
<evidence type="ECO:0000259" key="8">
    <source>
        <dbReference type="PROSITE" id="PS50847"/>
    </source>
</evidence>
<reference evidence="10" key="1">
    <citation type="journal article" date="2019" name="Int. J. Syst. Evol. Microbiol.">
        <title>The Global Catalogue of Microorganisms (GCM) 10K type strain sequencing project: providing services to taxonomists for standard genome sequencing and annotation.</title>
        <authorList>
            <consortium name="The Broad Institute Genomics Platform"/>
            <consortium name="The Broad Institute Genome Sequencing Center for Infectious Disease"/>
            <person name="Wu L."/>
            <person name="Ma J."/>
        </authorList>
    </citation>
    <scope>NUCLEOTIDE SEQUENCE [LARGE SCALE GENOMIC DNA]</scope>
    <source>
        <strain evidence="10">CCM 8907</strain>
    </source>
</reference>
<proteinExistence type="predicted"/>
<evidence type="ECO:0000256" key="5">
    <source>
        <dbReference type="ARBA" id="ARBA00023088"/>
    </source>
</evidence>
<dbReference type="Pfam" id="PF03382">
    <property type="entry name" value="DUF285"/>
    <property type="match status" value="1"/>
</dbReference>
<keyword evidence="7" id="KW-0472">Membrane</keyword>
<feature type="compositionally biased region" description="Pro residues" evidence="6">
    <location>
        <begin position="486"/>
        <end position="512"/>
    </location>
</feature>
<feature type="transmembrane region" description="Helical" evidence="7">
    <location>
        <begin position="7"/>
        <end position="24"/>
    </location>
</feature>
<protein>
    <submittedName>
        <fullName evidence="9">MucBP domain-containing protein</fullName>
    </submittedName>
</protein>
<evidence type="ECO:0000256" key="4">
    <source>
        <dbReference type="ARBA" id="ARBA00022737"/>
    </source>
</evidence>
<keyword evidence="5" id="KW-0572">Peptidoglycan-anchor</keyword>